<evidence type="ECO:0000313" key="1">
    <source>
        <dbReference type="EMBL" id="PPB81854.1"/>
    </source>
</evidence>
<dbReference type="EMBL" id="PRDS01000002">
    <property type="protein sequence ID" value="PPB81854.1"/>
    <property type="molecule type" value="Genomic_DNA"/>
</dbReference>
<dbReference type="AlphaFoldDB" id="A0A2S5JK27"/>
<dbReference type="Gene3D" id="1.25.40.380">
    <property type="entry name" value="Protein of unknown function DUF1810"/>
    <property type="match status" value="1"/>
</dbReference>
<name>A0A2S5JK27_9RHOB</name>
<comment type="caution">
    <text evidence="1">The sequence shown here is derived from an EMBL/GenBank/DDBJ whole genome shotgun (WGS) entry which is preliminary data.</text>
</comment>
<dbReference type="InterPro" id="IPR014937">
    <property type="entry name" value="DUF1810"/>
</dbReference>
<dbReference type="Proteomes" id="UP000239736">
    <property type="component" value="Unassembled WGS sequence"/>
</dbReference>
<keyword evidence="2" id="KW-1185">Reference proteome</keyword>
<reference evidence="1 2" key="1">
    <citation type="submission" date="2018-01" db="EMBL/GenBank/DDBJ databases">
        <title>Genomic Encyclopedia of Archaeal and Bacterial Type Strains, Phase II (KMG-II): from individual species to whole genera.</title>
        <authorList>
            <person name="Goeker M."/>
        </authorList>
    </citation>
    <scope>NUCLEOTIDE SEQUENCE [LARGE SCALE GENOMIC DNA]</scope>
    <source>
        <strain evidence="1 2">DSM 12048</strain>
    </source>
</reference>
<sequence length="138" mass="15213">MVHFFSQLRGLGRSEMANRFGLRDLEDACAYAADPVLGPRLAEAFHVILSHPTVSAEQILGEVDAMKLRSCATLFACCNDTRIAPLAREVLHRFYRDIPCPLTLQMLSKDESGIRCSIRSAQNEQPAGIISSLKSYSG</sequence>
<dbReference type="Pfam" id="PF08837">
    <property type="entry name" value="DUF1810"/>
    <property type="match status" value="1"/>
</dbReference>
<gene>
    <name evidence="1" type="ORF">LV82_01071</name>
</gene>
<accession>A0A2S5JK27</accession>
<evidence type="ECO:0000313" key="2">
    <source>
        <dbReference type="Proteomes" id="UP000239736"/>
    </source>
</evidence>
<protein>
    <submittedName>
        <fullName evidence="1">Uncharacterized protein DUF1810</fullName>
    </submittedName>
</protein>
<proteinExistence type="predicted"/>
<dbReference type="InterPro" id="IPR036287">
    <property type="entry name" value="Rv1873-like_sf"/>
</dbReference>
<organism evidence="1 2">
    <name type="scientific">Albidovulum inexpectatum</name>
    <dbReference type="NCBI Taxonomy" id="196587"/>
    <lineage>
        <taxon>Bacteria</taxon>
        <taxon>Pseudomonadati</taxon>
        <taxon>Pseudomonadota</taxon>
        <taxon>Alphaproteobacteria</taxon>
        <taxon>Rhodobacterales</taxon>
        <taxon>Paracoccaceae</taxon>
        <taxon>Albidovulum</taxon>
    </lineage>
</organism>
<dbReference type="SUPFAM" id="SSF140736">
    <property type="entry name" value="Rv1873-like"/>
    <property type="match status" value="1"/>
</dbReference>